<name>A0AAW1CGA0_9HEMI</name>
<protein>
    <recommendedName>
        <fullName evidence="4">Secreted protein</fullName>
    </recommendedName>
</protein>
<comment type="caution">
    <text evidence="2">The sequence shown here is derived from an EMBL/GenBank/DDBJ whole genome shotgun (WGS) entry which is preliminary data.</text>
</comment>
<keyword evidence="1" id="KW-0732">Signal</keyword>
<evidence type="ECO:0000313" key="2">
    <source>
        <dbReference type="EMBL" id="KAK9497251.1"/>
    </source>
</evidence>
<accession>A0AAW1CGA0</accession>
<sequence length="140" mass="16415">MFMKSLLFILIIKFNIKFILSEENSDCIPQLVDSCFLGYFDKILKLRNNSNLDFIELCGNTKDRLNCAMDVLNSDCNQLVGKQNFDDWMQSLESVYQYLCNLSPESLNALWQTTEHGKPCWNFQNYLNCVEIKTKNYSYC</sequence>
<organism evidence="2 3">
    <name type="scientific">Rhynocoris fuscipes</name>
    <dbReference type="NCBI Taxonomy" id="488301"/>
    <lineage>
        <taxon>Eukaryota</taxon>
        <taxon>Metazoa</taxon>
        <taxon>Ecdysozoa</taxon>
        <taxon>Arthropoda</taxon>
        <taxon>Hexapoda</taxon>
        <taxon>Insecta</taxon>
        <taxon>Pterygota</taxon>
        <taxon>Neoptera</taxon>
        <taxon>Paraneoptera</taxon>
        <taxon>Hemiptera</taxon>
        <taxon>Heteroptera</taxon>
        <taxon>Panheteroptera</taxon>
        <taxon>Cimicomorpha</taxon>
        <taxon>Reduviidae</taxon>
        <taxon>Harpactorinae</taxon>
        <taxon>Harpactorini</taxon>
        <taxon>Rhynocoris</taxon>
    </lineage>
</organism>
<feature type="signal peptide" evidence="1">
    <location>
        <begin position="1"/>
        <end position="21"/>
    </location>
</feature>
<feature type="chain" id="PRO_5043474968" description="Secreted protein" evidence="1">
    <location>
        <begin position="22"/>
        <end position="140"/>
    </location>
</feature>
<proteinExistence type="predicted"/>
<evidence type="ECO:0000256" key="1">
    <source>
        <dbReference type="SAM" id="SignalP"/>
    </source>
</evidence>
<dbReference type="EMBL" id="JAPXFL010000015">
    <property type="protein sequence ID" value="KAK9497251.1"/>
    <property type="molecule type" value="Genomic_DNA"/>
</dbReference>
<keyword evidence="3" id="KW-1185">Reference proteome</keyword>
<gene>
    <name evidence="2" type="ORF">O3M35_004606</name>
</gene>
<evidence type="ECO:0000313" key="3">
    <source>
        <dbReference type="Proteomes" id="UP001461498"/>
    </source>
</evidence>
<reference evidence="2 3" key="1">
    <citation type="submission" date="2022-12" db="EMBL/GenBank/DDBJ databases">
        <title>Chromosome-level genome assembly of true bugs.</title>
        <authorList>
            <person name="Ma L."/>
            <person name="Li H."/>
        </authorList>
    </citation>
    <scope>NUCLEOTIDE SEQUENCE [LARGE SCALE GENOMIC DNA]</scope>
    <source>
        <strain evidence="2">Lab_2022b</strain>
    </source>
</reference>
<evidence type="ECO:0008006" key="4">
    <source>
        <dbReference type="Google" id="ProtNLM"/>
    </source>
</evidence>
<dbReference type="Proteomes" id="UP001461498">
    <property type="component" value="Unassembled WGS sequence"/>
</dbReference>
<dbReference type="AlphaFoldDB" id="A0AAW1CGA0"/>